<sequence>PSTSRKRQGTAGTGKSRRSPLCMCHPEHPTFHAGPLCPFSNQAWDPCPGDPHVGISPPSPHSYCCSLSAATLRLFFFFGGAGSINSPSTKMKSSNAGLLLPHSTWKI</sequence>
<dbReference type="Proteomes" id="UP000694567">
    <property type="component" value="Unplaced"/>
</dbReference>
<keyword evidence="2" id="KW-1185">Reference proteome</keyword>
<dbReference type="Ensembl" id="ENSBOBT00000004546.1">
    <property type="protein sequence ID" value="ENSBOBP00000004435.1"/>
    <property type="gene ID" value="ENSBOBG00000003024.1"/>
</dbReference>
<reference evidence="1" key="1">
    <citation type="submission" date="2025-08" db="UniProtKB">
        <authorList>
            <consortium name="Ensembl"/>
        </authorList>
    </citation>
    <scope>IDENTIFICATION</scope>
</reference>
<organism evidence="1 2">
    <name type="scientific">Bubo bubo</name>
    <name type="common">Eurasian eagle-owl</name>
    <name type="synonym">Strix bubo</name>
    <dbReference type="NCBI Taxonomy" id="30461"/>
    <lineage>
        <taxon>Eukaryota</taxon>
        <taxon>Metazoa</taxon>
        <taxon>Chordata</taxon>
        <taxon>Craniata</taxon>
        <taxon>Vertebrata</taxon>
        <taxon>Euteleostomi</taxon>
        <taxon>Archelosauria</taxon>
        <taxon>Archosauria</taxon>
        <taxon>Dinosauria</taxon>
        <taxon>Saurischia</taxon>
        <taxon>Theropoda</taxon>
        <taxon>Coelurosauria</taxon>
        <taxon>Aves</taxon>
        <taxon>Neognathae</taxon>
        <taxon>Neoaves</taxon>
        <taxon>Telluraves</taxon>
        <taxon>Strigiformes</taxon>
        <taxon>Strigidae</taxon>
        <taxon>Bubo</taxon>
    </lineage>
</organism>
<accession>A0A8C0I9Y2</accession>
<evidence type="ECO:0000313" key="1">
    <source>
        <dbReference type="Ensembl" id="ENSBOBP00000004435.1"/>
    </source>
</evidence>
<name>A0A8C0I9Y2_BUBBB</name>
<protein>
    <submittedName>
        <fullName evidence="1">Uncharacterized protein</fullName>
    </submittedName>
</protein>
<proteinExistence type="predicted"/>
<evidence type="ECO:0000313" key="2">
    <source>
        <dbReference type="Proteomes" id="UP000694567"/>
    </source>
</evidence>
<reference evidence="1" key="2">
    <citation type="submission" date="2025-09" db="UniProtKB">
        <authorList>
            <consortium name="Ensembl"/>
        </authorList>
    </citation>
    <scope>IDENTIFICATION</scope>
</reference>
<dbReference type="AlphaFoldDB" id="A0A8C0I9Y2"/>